<dbReference type="InterPro" id="IPR050796">
    <property type="entry name" value="SCF_F-box_component"/>
</dbReference>
<dbReference type="Gene3D" id="1.20.1280.50">
    <property type="match status" value="1"/>
</dbReference>
<dbReference type="PANTHER" id="PTHR31672:SF2">
    <property type="entry name" value="F-BOX DOMAIN-CONTAINING PROTEIN"/>
    <property type="match status" value="1"/>
</dbReference>
<dbReference type="InterPro" id="IPR001810">
    <property type="entry name" value="F-box_dom"/>
</dbReference>
<evidence type="ECO:0000313" key="3">
    <source>
        <dbReference type="EMBL" id="OAE31950.1"/>
    </source>
</evidence>
<evidence type="ECO:0000256" key="1">
    <source>
        <dbReference type="SAM" id="MobiDB-lite"/>
    </source>
</evidence>
<feature type="compositionally biased region" description="Basic and acidic residues" evidence="1">
    <location>
        <begin position="500"/>
        <end position="515"/>
    </location>
</feature>
<protein>
    <recommendedName>
        <fullName evidence="2">F-box domain-containing protein</fullName>
    </recommendedName>
</protein>
<comment type="caution">
    <text evidence="3">The sequence shown here is derived from an EMBL/GenBank/DDBJ whole genome shotgun (WGS) entry which is preliminary data.</text>
</comment>
<name>A0A176WFG0_MARPO</name>
<dbReference type="Proteomes" id="UP000077202">
    <property type="component" value="Unassembled WGS sequence"/>
</dbReference>
<dbReference type="EMBL" id="LVLJ01000930">
    <property type="protein sequence ID" value="OAE31950.1"/>
    <property type="molecule type" value="Genomic_DNA"/>
</dbReference>
<feature type="domain" description="F-box" evidence="2">
    <location>
        <begin position="49"/>
        <end position="97"/>
    </location>
</feature>
<gene>
    <name evidence="3" type="ORF">AXG93_4421s1010</name>
</gene>
<evidence type="ECO:0000259" key="2">
    <source>
        <dbReference type="PROSITE" id="PS50181"/>
    </source>
</evidence>
<dbReference type="SMART" id="SM00256">
    <property type="entry name" value="FBOX"/>
    <property type="match status" value="1"/>
</dbReference>
<reference evidence="3" key="1">
    <citation type="submission" date="2016-03" db="EMBL/GenBank/DDBJ databases">
        <title>Mechanisms controlling the formation of the plant cell surface in tip-growing cells are functionally conserved among land plants.</title>
        <authorList>
            <person name="Honkanen S."/>
            <person name="Jones V.A."/>
            <person name="Morieri G."/>
            <person name="Champion C."/>
            <person name="Hetherington A.J."/>
            <person name="Kelly S."/>
            <person name="Saint-Marcoux D."/>
            <person name="Proust H."/>
            <person name="Prescott H."/>
            <person name="Dolan L."/>
        </authorList>
    </citation>
    <scope>NUCLEOTIDE SEQUENCE [LARGE SCALE GENOMIC DNA]</scope>
    <source>
        <tissue evidence="3">Whole gametophyte</tissue>
    </source>
</reference>
<dbReference type="SUPFAM" id="SSF81383">
    <property type="entry name" value="F-box domain"/>
    <property type="match status" value="1"/>
</dbReference>
<dbReference type="PANTHER" id="PTHR31672">
    <property type="entry name" value="BNACNNG10540D PROTEIN"/>
    <property type="match status" value="1"/>
</dbReference>
<keyword evidence="4" id="KW-1185">Reference proteome</keyword>
<dbReference type="Pfam" id="PF00646">
    <property type="entry name" value="F-box"/>
    <property type="match status" value="1"/>
</dbReference>
<accession>A0A176WFG0</accession>
<dbReference type="AlphaFoldDB" id="A0A176WFG0"/>
<feature type="compositionally biased region" description="Low complexity" evidence="1">
    <location>
        <begin position="525"/>
        <end position="545"/>
    </location>
</feature>
<dbReference type="InterPro" id="IPR036047">
    <property type="entry name" value="F-box-like_dom_sf"/>
</dbReference>
<feature type="region of interest" description="Disordered" evidence="1">
    <location>
        <begin position="1"/>
        <end position="49"/>
    </location>
</feature>
<proteinExistence type="predicted"/>
<feature type="compositionally biased region" description="Basic residues" evidence="1">
    <location>
        <begin position="1"/>
        <end position="10"/>
    </location>
</feature>
<dbReference type="PROSITE" id="PS50181">
    <property type="entry name" value="FBOX"/>
    <property type="match status" value="1"/>
</dbReference>
<organism evidence="3 4">
    <name type="scientific">Marchantia polymorpha subsp. ruderalis</name>
    <dbReference type="NCBI Taxonomy" id="1480154"/>
    <lineage>
        <taxon>Eukaryota</taxon>
        <taxon>Viridiplantae</taxon>
        <taxon>Streptophyta</taxon>
        <taxon>Embryophyta</taxon>
        <taxon>Marchantiophyta</taxon>
        <taxon>Marchantiopsida</taxon>
        <taxon>Marchantiidae</taxon>
        <taxon>Marchantiales</taxon>
        <taxon>Marchantiaceae</taxon>
        <taxon>Marchantia</taxon>
    </lineage>
</organism>
<sequence>MNKKGRRRARQISLRSAADSPRPSKIRKRNNASSNPGSKHADDEEQDEASVLDEIPDGPLEMILSRLSVVEILQGRTVCKRWKNVIDSPTFAKFHDLTNASCPEPCFMLHWIVGRHHVMRAYFPFADTWRALPASTIQPQRSGYNTRARKNLVAPPIVALRVDLSRFDRGFWCVHSKYFGPFRQTGRRRRYRTLSDIYGFKLTVHNPVSGWCTLLPAHPDPQLNSHPQCGVSVITNSRDRSFQVLCAGVYLHNYDEEAATGEPAQCPITLLFDSISNQWSRVADLPLDYLAFRGDDTKQATRADCGNISYFVVQRFHQLLLLAFDRDAGSWTVVPGCMPQQESSYMFDAITLVPSSTTRSLILAFRNGPVNSLFSGQGLFPLIFSWSLEASPDVQDWTLMDVPAPPLLNFPADYRHLLFTFRWYAKGDFMFFTCTELWGMGALIFNLVLRQWKPISIAASGLAHPFDTIPQIVPFEVQLSSVLNLSASSVSCEPAGTSRATEREGEEAVKKVRREEEDEKESGERGVSLAPPASILNSTSSSPPSFAPTLVEFEDRRPKSHWVMIAQRCFYWFELYV</sequence>
<evidence type="ECO:0000313" key="4">
    <source>
        <dbReference type="Proteomes" id="UP000077202"/>
    </source>
</evidence>
<feature type="region of interest" description="Disordered" evidence="1">
    <location>
        <begin position="492"/>
        <end position="545"/>
    </location>
</feature>